<name>A0A0E9P5H3_ANGAN</name>
<evidence type="ECO:0000256" key="1">
    <source>
        <dbReference type="SAM" id="SignalP"/>
    </source>
</evidence>
<protein>
    <submittedName>
        <fullName evidence="2">Uncharacterized protein</fullName>
    </submittedName>
</protein>
<keyword evidence="1" id="KW-0732">Signal</keyword>
<dbReference type="AlphaFoldDB" id="A0A0E9P5H3"/>
<proteinExistence type="predicted"/>
<feature type="signal peptide" evidence="1">
    <location>
        <begin position="1"/>
        <end position="23"/>
    </location>
</feature>
<feature type="chain" id="PRO_5002431134" evidence="1">
    <location>
        <begin position="24"/>
        <end position="62"/>
    </location>
</feature>
<dbReference type="EMBL" id="GBXM01109085">
    <property type="protein sequence ID" value="JAG99491.1"/>
    <property type="molecule type" value="Transcribed_RNA"/>
</dbReference>
<reference evidence="2" key="2">
    <citation type="journal article" date="2015" name="Fish Shellfish Immunol.">
        <title>Early steps in the European eel (Anguilla anguilla)-Vibrio vulnificus interaction in the gills: Role of the RtxA13 toxin.</title>
        <authorList>
            <person name="Callol A."/>
            <person name="Pajuelo D."/>
            <person name="Ebbesson L."/>
            <person name="Teles M."/>
            <person name="MacKenzie S."/>
            <person name="Amaro C."/>
        </authorList>
    </citation>
    <scope>NUCLEOTIDE SEQUENCE</scope>
</reference>
<sequence>MPRHIGRVLWWLMMAQNLPKTFNVVFSIVTHQYATGFQWGGACYSLTNTYVQRQKFYWTTGA</sequence>
<reference evidence="2" key="1">
    <citation type="submission" date="2014-11" db="EMBL/GenBank/DDBJ databases">
        <authorList>
            <person name="Amaro Gonzalez C."/>
        </authorList>
    </citation>
    <scope>NUCLEOTIDE SEQUENCE</scope>
</reference>
<evidence type="ECO:0000313" key="2">
    <source>
        <dbReference type="EMBL" id="JAG99491.1"/>
    </source>
</evidence>
<organism evidence="2">
    <name type="scientific">Anguilla anguilla</name>
    <name type="common">European freshwater eel</name>
    <name type="synonym">Muraena anguilla</name>
    <dbReference type="NCBI Taxonomy" id="7936"/>
    <lineage>
        <taxon>Eukaryota</taxon>
        <taxon>Metazoa</taxon>
        <taxon>Chordata</taxon>
        <taxon>Craniata</taxon>
        <taxon>Vertebrata</taxon>
        <taxon>Euteleostomi</taxon>
        <taxon>Actinopterygii</taxon>
        <taxon>Neopterygii</taxon>
        <taxon>Teleostei</taxon>
        <taxon>Anguilliformes</taxon>
        <taxon>Anguillidae</taxon>
        <taxon>Anguilla</taxon>
    </lineage>
</organism>
<accession>A0A0E9P5H3</accession>